<dbReference type="PROSITE" id="PS50949">
    <property type="entry name" value="HTH_GNTR"/>
    <property type="match status" value="1"/>
</dbReference>
<gene>
    <name evidence="6" type="ORF">SAMN06297382_2593</name>
</gene>
<dbReference type="PRINTS" id="PR00035">
    <property type="entry name" value="HTHGNTR"/>
</dbReference>
<dbReference type="InterPro" id="IPR008920">
    <property type="entry name" value="TF_FadR/GntR_C"/>
</dbReference>
<evidence type="ECO:0000313" key="6">
    <source>
        <dbReference type="EMBL" id="SNT75171.1"/>
    </source>
</evidence>
<name>A0A239PXX8_9PROT</name>
<dbReference type="SMART" id="SM00895">
    <property type="entry name" value="FCD"/>
    <property type="match status" value="1"/>
</dbReference>
<dbReference type="InterPro" id="IPR036390">
    <property type="entry name" value="WH_DNA-bd_sf"/>
</dbReference>
<dbReference type="Gene3D" id="1.10.10.10">
    <property type="entry name" value="Winged helix-like DNA-binding domain superfamily/Winged helix DNA-binding domain"/>
    <property type="match status" value="1"/>
</dbReference>
<reference evidence="6 7" key="1">
    <citation type="submission" date="2017-07" db="EMBL/GenBank/DDBJ databases">
        <authorList>
            <person name="Sun Z.S."/>
            <person name="Albrecht U."/>
            <person name="Echele G."/>
            <person name="Lee C.C."/>
        </authorList>
    </citation>
    <scope>NUCLEOTIDE SEQUENCE [LARGE SCALE GENOMIC DNA]</scope>
    <source>
        <strain evidence="6 7">CGMCC 1.12710</strain>
    </source>
</reference>
<dbReference type="InterPro" id="IPR011711">
    <property type="entry name" value="GntR_C"/>
</dbReference>
<dbReference type="OrthoDB" id="9028214at2"/>
<sequence length="270" mass="30205">MDYPLHSNLTSRIAQALGRAIAVGDYPPGATLPPESELVTHFGASRTVLREAVKMLTAKGLIDSRPRRGTIVKPEAEWNLADPDILSWLLHRRNVLPLMLEFVDVRLAIEPSAAMLAARNGDQEAIEEMRAAIERMRDAVVGDDDPLSADIAFHVAILKAGGNRFFWSLRYMIEVALRFSIRITNKRKADKDEMVNDHMRIFEAIAARDQQAAEAAMRSLIIDSKMLLYEAQRRNAEQAEADAMEKTRAETAGGLEEWRGEATPRRSSAR</sequence>
<evidence type="ECO:0000256" key="3">
    <source>
        <dbReference type="ARBA" id="ARBA00023163"/>
    </source>
</evidence>
<evidence type="ECO:0000256" key="1">
    <source>
        <dbReference type="ARBA" id="ARBA00023015"/>
    </source>
</evidence>
<dbReference type="GO" id="GO:0003700">
    <property type="term" value="F:DNA-binding transcription factor activity"/>
    <property type="evidence" value="ECO:0007669"/>
    <property type="project" value="InterPro"/>
</dbReference>
<feature type="domain" description="HTH gntR-type" evidence="5">
    <location>
        <begin position="7"/>
        <end position="75"/>
    </location>
</feature>
<dbReference type="PANTHER" id="PTHR43537">
    <property type="entry name" value="TRANSCRIPTIONAL REGULATOR, GNTR FAMILY"/>
    <property type="match status" value="1"/>
</dbReference>
<dbReference type="SUPFAM" id="SSF48008">
    <property type="entry name" value="GntR ligand-binding domain-like"/>
    <property type="match status" value="1"/>
</dbReference>
<dbReference type="InterPro" id="IPR000524">
    <property type="entry name" value="Tscrpt_reg_HTH_GntR"/>
</dbReference>
<protein>
    <submittedName>
        <fullName evidence="6">Transcriptional regulator, GntR family</fullName>
    </submittedName>
</protein>
<evidence type="ECO:0000256" key="2">
    <source>
        <dbReference type="ARBA" id="ARBA00023125"/>
    </source>
</evidence>
<dbReference type="Pfam" id="PF07729">
    <property type="entry name" value="FCD"/>
    <property type="match status" value="1"/>
</dbReference>
<dbReference type="AlphaFoldDB" id="A0A239PXX8"/>
<dbReference type="SUPFAM" id="SSF46785">
    <property type="entry name" value="Winged helix' DNA-binding domain"/>
    <property type="match status" value="1"/>
</dbReference>
<dbReference type="InterPro" id="IPR036388">
    <property type="entry name" value="WH-like_DNA-bd_sf"/>
</dbReference>
<dbReference type="CDD" id="cd07377">
    <property type="entry name" value="WHTH_GntR"/>
    <property type="match status" value="1"/>
</dbReference>
<proteinExistence type="predicted"/>
<dbReference type="GO" id="GO:0003677">
    <property type="term" value="F:DNA binding"/>
    <property type="evidence" value="ECO:0007669"/>
    <property type="project" value="UniProtKB-KW"/>
</dbReference>
<keyword evidence="1" id="KW-0805">Transcription regulation</keyword>
<keyword evidence="2" id="KW-0238">DNA-binding</keyword>
<dbReference type="RefSeq" id="WP_089413027.1">
    <property type="nucleotide sequence ID" value="NZ_FZQA01000007.1"/>
</dbReference>
<dbReference type="Proteomes" id="UP000198346">
    <property type="component" value="Unassembled WGS sequence"/>
</dbReference>
<dbReference type="Pfam" id="PF00392">
    <property type="entry name" value="GntR"/>
    <property type="match status" value="1"/>
</dbReference>
<keyword evidence="7" id="KW-1185">Reference proteome</keyword>
<dbReference type="PANTHER" id="PTHR43537:SF44">
    <property type="entry name" value="GNTR FAMILY REGULATORY PROTEIN"/>
    <property type="match status" value="1"/>
</dbReference>
<evidence type="ECO:0000313" key="7">
    <source>
        <dbReference type="Proteomes" id="UP000198346"/>
    </source>
</evidence>
<organism evidence="6 7">
    <name type="scientific">Amphiplicatus metriothermophilus</name>
    <dbReference type="NCBI Taxonomy" id="1519374"/>
    <lineage>
        <taxon>Bacteria</taxon>
        <taxon>Pseudomonadati</taxon>
        <taxon>Pseudomonadota</taxon>
        <taxon>Alphaproteobacteria</taxon>
        <taxon>Parvularculales</taxon>
        <taxon>Parvularculaceae</taxon>
        <taxon>Amphiplicatus</taxon>
    </lineage>
</organism>
<feature type="compositionally biased region" description="Basic and acidic residues" evidence="4">
    <location>
        <begin position="238"/>
        <end position="249"/>
    </location>
</feature>
<dbReference type="EMBL" id="FZQA01000007">
    <property type="protein sequence ID" value="SNT75171.1"/>
    <property type="molecule type" value="Genomic_DNA"/>
</dbReference>
<evidence type="ECO:0000259" key="5">
    <source>
        <dbReference type="PROSITE" id="PS50949"/>
    </source>
</evidence>
<evidence type="ECO:0000256" key="4">
    <source>
        <dbReference type="SAM" id="MobiDB-lite"/>
    </source>
</evidence>
<feature type="region of interest" description="Disordered" evidence="4">
    <location>
        <begin position="238"/>
        <end position="270"/>
    </location>
</feature>
<dbReference type="SMART" id="SM00345">
    <property type="entry name" value="HTH_GNTR"/>
    <property type="match status" value="1"/>
</dbReference>
<dbReference type="Gene3D" id="1.20.120.530">
    <property type="entry name" value="GntR ligand-binding domain-like"/>
    <property type="match status" value="1"/>
</dbReference>
<keyword evidence="3" id="KW-0804">Transcription</keyword>
<accession>A0A239PXX8</accession>